<dbReference type="SUPFAM" id="SSF51126">
    <property type="entry name" value="Pectin lyase-like"/>
    <property type="match status" value="1"/>
</dbReference>
<evidence type="ECO:0000256" key="7">
    <source>
        <dbReference type="ARBA" id="ARBA00023316"/>
    </source>
</evidence>
<keyword evidence="16" id="KW-0812">Transmembrane</keyword>
<evidence type="ECO:0000256" key="6">
    <source>
        <dbReference type="ARBA" id="ARBA00023295"/>
    </source>
</evidence>
<keyword evidence="6 15" id="KW-0326">Glycosidase</keyword>
<keyword evidence="16" id="KW-0472">Membrane</keyword>
<evidence type="ECO:0000256" key="9">
    <source>
        <dbReference type="ARBA" id="ARBA00043142"/>
    </source>
</evidence>
<evidence type="ECO:0000256" key="13">
    <source>
        <dbReference type="ARBA" id="ARBA00083621"/>
    </source>
</evidence>
<proteinExistence type="inferred from homology"/>
<evidence type="ECO:0000256" key="3">
    <source>
        <dbReference type="ARBA" id="ARBA00022512"/>
    </source>
</evidence>
<comment type="subcellular location">
    <subcellularLocation>
        <location evidence="1">Secreted</location>
        <location evidence="1">Cell wall</location>
    </subcellularLocation>
</comment>
<organism evidence="17">
    <name type="scientific">Ananas comosus var. bracteatus</name>
    <name type="common">red pineapple</name>
    <dbReference type="NCBI Taxonomy" id="296719"/>
    <lineage>
        <taxon>Eukaryota</taxon>
        <taxon>Viridiplantae</taxon>
        <taxon>Streptophyta</taxon>
        <taxon>Embryophyta</taxon>
        <taxon>Tracheophyta</taxon>
        <taxon>Spermatophyta</taxon>
        <taxon>Magnoliopsida</taxon>
        <taxon>Liliopsida</taxon>
        <taxon>Poales</taxon>
        <taxon>Bromeliaceae</taxon>
        <taxon>Bromelioideae</taxon>
        <taxon>Ananas</taxon>
    </lineage>
</organism>
<gene>
    <name evidence="17" type="ORF">CB5_LOCUS11744</name>
</gene>
<keyword evidence="7" id="KW-0961">Cell wall biogenesis/degradation</keyword>
<dbReference type="Gene3D" id="2.160.20.10">
    <property type="entry name" value="Single-stranded right-handed beta-helix, Pectin lyase-like"/>
    <property type="match status" value="1"/>
</dbReference>
<dbReference type="EMBL" id="LR862147">
    <property type="protein sequence ID" value="CAD1828533.1"/>
    <property type="molecule type" value="Genomic_DNA"/>
</dbReference>
<sequence length="423" mass="45541">MYTMLSLQHVSTVHYFRVAFLFSFWVFYFAKANDPPNVFDVTHYGADVDREDNKAAFLAAWKAACNFDGTSRLLIPNGTFNLGPVEFRGPCKNNIAPSVEIKGSLQAPLEFDDFPDSSWIKFNGLDNLAVTGGGTLDGQGARAWSKNKCDDGQSCDLAPTTLKFEEVSNSTISLLKLVDSKAFHMNFHRCEHINIHDLNITAPGDSPNTDGIHVGGTSHIRIRNSVIGTGDDCISIGPGSKDVLVSNVTCGPGHGISVGSLGKYDNETDVIGLLVENCTVKNTTNGVRIKTWPGSSASLAQNFTFSNITMINVSNPIIIDQEYCPLDGCSKKPSRVQISNVTFENITGTSTTKIAVNLLCSRDAPCKNVELADIKLVTCDNSRQCSNTTSSCLNVNGSFSGAQVPIPCLSNHKVKANSNSVIG</sequence>
<comment type="function">
    <text evidence="11">May function in depolymerizing pectin during pollen development, germination, and tube growth. Acts as an exo-polygalacturonase.</text>
</comment>
<comment type="similarity">
    <text evidence="2 15">Belongs to the glycosyl hydrolase 28 family.</text>
</comment>
<keyword evidence="3" id="KW-0134">Cell wall</keyword>
<keyword evidence="16" id="KW-1133">Transmembrane helix</keyword>
<evidence type="ECO:0000256" key="10">
    <source>
        <dbReference type="ARBA" id="ARBA00048766"/>
    </source>
</evidence>
<evidence type="ECO:0000313" key="17">
    <source>
        <dbReference type="EMBL" id="CAD1828533.1"/>
    </source>
</evidence>
<evidence type="ECO:0000256" key="15">
    <source>
        <dbReference type="RuleBase" id="RU361169"/>
    </source>
</evidence>
<dbReference type="FunFam" id="2.160.20.10:FF:000004">
    <property type="entry name" value="Pectin lyase-like superfamily protein"/>
    <property type="match status" value="1"/>
</dbReference>
<dbReference type="InterPro" id="IPR000743">
    <property type="entry name" value="Glyco_hydro_28"/>
</dbReference>
<dbReference type="AlphaFoldDB" id="A0A6V7PCP3"/>
<feature type="active site" evidence="14">
    <location>
        <position position="254"/>
    </location>
</feature>
<comment type="catalytic activity">
    <reaction evidence="10">
        <text>[(1-&gt;4)-alpha-D-galacturonosyl](n) + H2O = alpha-D-galacturonate + [(1-&gt;4)-alpha-D-galacturonosyl](n-1)</text>
        <dbReference type="Rhea" id="RHEA:14117"/>
        <dbReference type="Rhea" id="RHEA-COMP:14570"/>
        <dbReference type="Rhea" id="RHEA-COMP:14572"/>
        <dbReference type="ChEBI" id="CHEBI:15377"/>
        <dbReference type="ChEBI" id="CHEBI:58658"/>
        <dbReference type="ChEBI" id="CHEBI:140523"/>
        <dbReference type="EC" id="3.2.1.67"/>
    </reaction>
</comment>
<name>A0A6V7PCP3_ANACO</name>
<dbReference type="PANTHER" id="PTHR31375">
    <property type="match status" value="1"/>
</dbReference>
<keyword evidence="5 15" id="KW-0378">Hydrolase</keyword>
<dbReference type="GO" id="GO:0004650">
    <property type="term" value="F:polygalacturonase activity"/>
    <property type="evidence" value="ECO:0007669"/>
    <property type="project" value="InterPro"/>
</dbReference>
<dbReference type="InterPro" id="IPR006626">
    <property type="entry name" value="PbH1"/>
</dbReference>
<feature type="transmembrane region" description="Helical" evidence="16">
    <location>
        <begin position="12"/>
        <end position="30"/>
    </location>
</feature>
<dbReference type="EC" id="3.2.1.67" evidence="8"/>
<keyword evidence="4" id="KW-0964">Secreted</keyword>
<dbReference type="PROSITE" id="PS00502">
    <property type="entry name" value="POLYGALACTURONASE"/>
    <property type="match status" value="1"/>
</dbReference>
<evidence type="ECO:0000256" key="2">
    <source>
        <dbReference type="ARBA" id="ARBA00008834"/>
    </source>
</evidence>
<dbReference type="SMART" id="SM00710">
    <property type="entry name" value="PbH1"/>
    <property type="match status" value="7"/>
</dbReference>
<evidence type="ECO:0000256" key="16">
    <source>
        <dbReference type="SAM" id="Phobius"/>
    </source>
</evidence>
<accession>A0A6V7PCP3</accession>
<dbReference type="GO" id="GO:0005975">
    <property type="term" value="P:carbohydrate metabolic process"/>
    <property type="evidence" value="ECO:0007669"/>
    <property type="project" value="InterPro"/>
</dbReference>
<evidence type="ECO:0000256" key="14">
    <source>
        <dbReference type="PROSITE-ProRule" id="PRU10052"/>
    </source>
</evidence>
<dbReference type="InterPro" id="IPR011050">
    <property type="entry name" value="Pectin_lyase_fold/virulence"/>
</dbReference>
<protein>
    <recommendedName>
        <fullName evidence="12">Exopolygalacturonase</fullName>
        <ecNumber evidence="8">3.2.1.67</ecNumber>
    </recommendedName>
    <alternativeName>
        <fullName evidence="9">Galacturan 1,4-alpha-galacturonidase</fullName>
    </alternativeName>
    <alternativeName>
        <fullName evidence="13">Pectinase</fullName>
    </alternativeName>
</protein>
<evidence type="ECO:0000256" key="5">
    <source>
        <dbReference type="ARBA" id="ARBA00022801"/>
    </source>
</evidence>
<dbReference type="GO" id="GO:0047911">
    <property type="term" value="F:galacturan 1,4-alpha-galacturonidase activity"/>
    <property type="evidence" value="ECO:0007669"/>
    <property type="project" value="UniProtKB-EC"/>
</dbReference>
<evidence type="ECO:0000256" key="11">
    <source>
        <dbReference type="ARBA" id="ARBA00057651"/>
    </source>
</evidence>
<dbReference type="InterPro" id="IPR012334">
    <property type="entry name" value="Pectin_lyas_fold"/>
</dbReference>
<dbReference type="GO" id="GO:0071555">
    <property type="term" value="P:cell wall organization"/>
    <property type="evidence" value="ECO:0007669"/>
    <property type="project" value="UniProtKB-KW"/>
</dbReference>
<evidence type="ECO:0000256" key="12">
    <source>
        <dbReference type="ARBA" id="ARBA00068298"/>
    </source>
</evidence>
<dbReference type="Pfam" id="PF00295">
    <property type="entry name" value="Glyco_hydro_28"/>
    <property type="match status" value="1"/>
</dbReference>
<evidence type="ECO:0000256" key="1">
    <source>
        <dbReference type="ARBA" id="ARBA00004191"/>
    </source>
</evidence>
<evidence type="ECO:0000256" key="4">
    <source>
        <dbReference type="ARBA" id="ARBA00022525"/>
    </source>
</evidence>
<reference evidence="17" key="1">
    <citation type="submission" date="2020-07" db="EMBL/GenBank/DDBJ databases">
        <authorList>
            <person name="Lin J."/>
        </authorList>
    </citation>
    <scope>NUCLEOTIDE SEQUENCE</scope>
</reference>
<evidence type="ECO:0000256" key="8">
    <source>
        <dbReference type="ARBA" id="ARBA00038933"/>
    </source>
</evidence>